<evidence type="ECO:0000256" key="3">
    <source>
        <dbReference type="ARBA" id="ARBA00022679"/>
    </source>
</evidence>
<dbReference type="InterPro" id="IPR023404">
    <property type="entry name" value="rSAM_horseshoe"/>
</dbReference>
<evidence type="ECO:0000256" key="4">
    <source>
        <dbReference type="ARBA" id="ARBA00022691"/>
    </source>
</evidence>
<dbReference type="InterPro" id="IPR006158">
    <property type="entry name" value="Cobalamin-bd"/>
</dbReference>
<dbReference type="GO" id="GO:0003824">
    <property type="term" value="F:catalytic activity"/>
    <property type="evidence" value="ECO:0007669"/>
    <property type="project" value="InterPro"/>
</dbReference>
<dbReference type="InterPro" id="IPR006638">
    <property type="entry name" value="Elp3/MiaA/NifB-like_rSAM"/>
</dbReference>
<dbReference type="AlphaFoldDB" id="A0A7C1PCP0"/>
<feature type="domain" description="B12-binding" evidence="8">
    <location>
        <begin position="28"/>
        <end position="164"/>
    </location>
</feature>
<evidence type="ECO:0000259" key="9">
    <source>
        <dbReference type="PROSITE" id="PS51918"/>
    </source>
</evidence>
<keyword evidence="5" id="KW-0479">Metal-binding</keyword>
<protein>
    <submittedName>
        <fullName evidence="10">TIGR04190 family B12-binding domain/radical SAM domain protein</fullName>
    </submittedName>
</protein>
<dbReference type="SFLD" id="SFLDF00326">
    <property type="entry name" value="5''-pyrrole_methytransferase"/>
    <property type="match status" value="1"/>
</dbReference>
<feature type="domain" description="Radical SAM core" evidence="9">
    <location>
        <begin position="220"/>
        <end position="460"/>
    </location>
</feature>
<dbReference type="Gene3D" id="3.40.50.280">
    <property type="entry name" value="Cobalamin-binding domain"/>
    <property type="match status" value="1"/>
</dbReference>
<accession>A0A7C1PCP0</accession>
<dbReference type="SMART" id="SM00729">
    <property type="entry name" value="Elp3"/>
    <property type="match status" value="1"/>
</dbReference>
<dbReference type="GO" id="GO:0046872">
    <property type="term" value="F:metal ion binding"/>
    <property type="evidence" value="ECO:0007669"/>
    <property type="project" value="UniProtKB-KW"/>
</dbReference>
<keyword evidence="6" id="KW-0408">Iron</keyword>
<dbReference type="SUPFAM" id="SSF102114">
    <property type="entry name" value="Radical SAM enzymes"/>
    <property type="match status" value="1"/>
</dbReference>
<dbReference type="PROSITE" id="PS51332">
    <property type="entry name" value="B12_BINDING"/>
    <property type="match status" value="1"/>
</dbReference>
<dbReference type="Gene3D" id="3.80.30.20">
    <property type="entry name" value="tm_1862 like domain"/>
    <property type="match status" value="1"/>
</dbReference>
<organism evidence="10">
    <name type="scientific">Thermofilum pendens</name>
    <dbReference type="NCBI Taxonomy" id="2269"/>
    <lineage>
        <taxon>Archaea</taxon>
        <taxon>Thermoproteota</taxon>
        <taxon>Thermoprotei</taxon>
        <taxon>Thermofilales</taxon>
        <taxon>Thermofilaceae</taxon>
        <taxon>Thermofilum</taxon>
    </lineage>
</organism>
<dbReference type="CDD" id="cd01335">
    <property type="entry name" value="Radical_SAM"/>
    <property type="match status" value="1"/>
</dbReference>
<dbReference type="SFLD" id="SFLDG01082">
    <property type="entry name" value="B12-binding_domain_containing"/>
    <property type="match status" value="1"/>
</dbReference>
<dbReference type="InterPro" id="IPR026447">
    <property type="entry name" value="B12_SAM_Ta0216"/>
</dbReference>
<dbReference type="PANTHER" id="PTHR43409">
    <property type="entry name" value="ANAEROBIC MAGNESIUM-PROTOPORPHYRIN IX MONOMETHYL ESTER CYCLASE-RELATED"/>
    <property type="match status" value="1"/>
</dbReference>
<dbReference type="GO" id="GO:0051536">
    <property type="term" value="F:iron-sulfur cluster binding"/>
    <property type="evidence" value="ECO:0007669"/>
    <property type="project" value="UniProtKB-KW"/>
</dbReference>
<evidence type="ECO:0000313" key="10">
    <source>
        <dbReference type="EMBL" id="HEB48967.1"/>
    </source>
</evidence>
<dbReference type="NCBIfam" id="TIGR04190">
    <property type="entry name" value="B12_SAM_Ta0216"/>
    <property type="match status" value="1"/>
</dbReference>
<comment type="caution">
    <text evidence="10">The sequence shown here is derived from an EMBL/GenBank/DDBJ whole genome shotgun (WGS) entry which is preliminary data.</text>
</comment>
<dbReference type="SFLD" id="SFLDG01123">
    <property type="entry name" value="methyltransferase_(Class_B)"/>
    <property type="match status" value="1"/>
</dbReference>
<dbReference type="InterPro" id="IPR007197">
    <property type="entry name" value="rSAM"/>
</dbReference>
<sequence>MKSFDVVLLHAPSVYDFRRMDYVHYGPISDVIPSKPVFDMYPAGFFSLASYLEGRGFRVGIFNIAARMVSDQRFDPTRLLRGVDAKVFAIDLHWLVHAHGALELARIVKELKEVPVVLGGFSATYYWREILEGHPYVDAVVLGDTTEPCFHRLVEKVERGEVSRLDDVCNIAYRDSSGRIRYNGITFVPESLDDFAPNYEAVVKVMTRSGISNSLPWSGFLKHPITAVMTYRGCPFNCLGCGGSSFTYHAIFRRSKPGVKSPETLVREFREITERLKAPIFFVNDLQVLGRSFIEKLTRLLAEEKSDVEIFFEFFTPPPRDVLELYRKSGERVYLQISPESHDETVRINYGRSYTNSQLLHFVRAVKELSFERLDLYFMVGLPLQTEESVAGLGAFFEQLHREAAGILDAFVAPLAPFVDPGSPAFHMPSRYGYRILAKRLSEHRRLLLERKWQRMLNYETEWMDREAIARATYKAVLSLLDSKHKLGVVSDGYYREVRRSVLEAMSGAPPSIPDSKETLREEELYPKHSLLRYLTPKLVREIIVYKLRG</sequence>
<evidence type="ECO:0000256" key="7">
    <source>
        <dbReference type="ARBA" id="ARBA00023014"/>
    </source>
</evidence>
<keyword evidence="3" id="KW-0808">Transferase</keyword>
<proteinExistence type="predicted"/>
<evidence type="ECO:0000259" key="8">
    <source>
        <dbReference type="PROSITE" id="PS51332"/>
    </source>
</evidence>
<dbReference type="CDD" id="cd02068">
    <property type="entry name" value="radical_SAM_B12_BD"/>
    <property type="match status" value="1"/>
</dbReference>
<evidence type="ECO:0000256" key="5">
    <source>
        <dbReference type="ARBA" id="ARBA00022723"/>
    </source>
</evidence>
<reference evidence="10" key="1">
    <citation type="journal article" date="2020" name="mSystems">
        <title>Genome- and Community-Level Interaction Insights into Carbon Utilization and Element Cycling Functions of Hydrothermarchaeota in Hydrothermal Sediment.</title>
        <authorList>
            <person name="Zhou Z."/>
            <person name="Liu Y."/>
            <person name="Xu W."/>
            <person name="Pan J."/>
            <person name="Luo Z.H."/>
            <person name="Li M."/>
        </authorList>
    </citation>
    <scope>NUCLEOTIDE SEQUENCE [LARGE SCALE GENOMIC DNA]</scope>
    <source>
        <strain evidence="10">SpSt-25</strain>
    </source>
</reference>
<evidence type="ECO:0000256" key="1">
    <source>
        <dbReference type="ARBA" id="ARBA00001966"/>
    </source>
</evidence>
<comment type="cofactor">
    <cofactor evidence="1">
        <name>[4Fe-4S] cluster</name>
        <dbReference type="ChEBI" id="CHEBI:49883"/>
    </cofactor>
</comment>
<dbReference type="EMBL" id="DSKP01000147">
    <property type="protein sequence ID" value="HEB48967.1"/>
    <property type="molecule type" value="Genomic_DNA"/>
</dbReference>
<dbReference type="InterPro" id="IPR058240">
    <property type="entry name" value="rSAM_sf"/>
</dbReference>
<dbReference type="PANTHER" id="PTHR43409:SF7">
    <property type="entry name" value="BLL1977 PROTEIN"/>
    <property type="match status" value="1"/>
</dbReference>
<dbReference type="GO" id="GO:0031419">
    <property type="term" value="F:cobalamin binding"/>
    <property type="evidence" value="ECO:0007669"/>
    <property type="project" value="InterPro"/>
</dbReference>
<dbReference type="InterPro" id="IPR034466">
    <property type="entry name" value="Methyltransferase_Class_B"/>
</dbReference>
<keyword evidence="2" id="KW-0489">Methyltransferase</keyword>
<evidence type="ECO:0000256" key="6">
    <source>
        <dbReference type="ARBA" id="ARBA00023004"/>
    </source>
</evidence>
<dbReference type="Pfam" id="PF04055">
    <property type="entry name" value="Radical_SAM"/>
    <property type="match status" value="1"/>
</dbReference>
<name>A0A7C1PCP0_THEPE</name>
<dbReference type="PROSITE" id="PS51918">
    <property type="entry name" value="RADICAL_SAM"/>
    <property type="match status" value="1"/>
</dbReference>
<keyword evidence="7" id="KW-0411">Iron-sulfur</keyword>
<dbReference type="InterPro" id="IPR051198">
    <property type="entry name" value="BchE-like"/>
</dbReference>
<evidence type="ECO:0000256" key="2">
    <source>
        <dbReference type="ARBA" id="ARBA00022603"/>
    </source>
</evidence>
<dbReference type="Pfam" id="PF02310">
    <property type="entry name" value="B12-binding"/>
    <property type="match status" value="1"/>
</dbReference>
<dbReference type="SFLD" id="SFLDS00029">
    <property type="entry name" value="Radical_SAM"/>
    <property type="match status" value="1"/>
</dbReference>
<keyword evidence="4" id="KW-0949">S-adenosyl-L-methionine</keyword>
<gene>
    <name evidence="10" type="ORF">ENP77_04160</name>
</gene>